<keyword evidence="6" id="KW-1185">Reference proteome</keyword>
<dbReference type="InterPro" id="IPR002543">
    <property type="entry name" value="FtsK_dom"/>
</dbReference>
<evidence type="ECO:0000259" key="4">
    <source>
        <dbReference type="PROSITE" id="PS50901"/>
    </source>
</evidence>
<dbReference type="GO" id="GO:0003677">
    <property type="term" value="F:DNA binding"/>
    <property type="evidence" value="ECO:0007669"/>
    <property type="project" value="InterPro"/>
</dbReference>
<evidence type="ECO:0000256" key="2">
    <source>
        <dbReference type="ARBA" id="ARBA00022840"/>
    </source>
</evidence>
<dbReference type="InterPro" id="IPR027417">
    <property type="entry name" value="P-loop_NTPase"/>
</dbReference>
<protein>
    <recommendedName>
        <fullName evidence="4">FtsK domain-containing protein</fullName>
    </recommendedName>
</protein>
<evidence type="ECO:0000313" key="6">
    <source>
        <dbReference type="Proteomes" id="UP000279994"/>
    </source>
</evidence>
<dbReference type="OrthoDB" id="3217500at2"/>
<proteinExistence type="predicted"/>
<gene>
    <name evidence="5" type="ORF">EFL26_16365</name>
</gene>
<dbReference type="Pfam" id="PF01580">
    <property type="entry name" value="FtsK_SpoIIIE"/>
    <property type="match status" value="1"/>
</dbReference>
<dbReference type="AlphaFoldDB" id="A0A3N0GKL1"/>
<evidence type="ECO:0000256" key="3">
    <source>
        <dbReference type="PROSITE-ProRule" id="PRU00289"/>
    </source>
</evidence>
<feature type="binding site" evidence="3">
    <location>
        <begin position="39"/>
        <end position="46"/>
    </location>
    <ligand>
        <name>ATP</name>
        <dbReference type="ChEBI" id="CHEBI:30616"/>
    </ligand>
</feature>
<reference evidence="5 6" key="1">
    <citation type="submission" date="2018-11" db="EMBL/GenBank/DDBJ databases">
        <authorList>
            <person name="Li F."/>
        </authorList>
    </citation>
    <scope>NUCLEOTIDE SEQUENCE [LARGE SCALE GENOMIC DNA]</scope>
    <source>
        <strain evidence="5 6">Gsoil 818</strain>
    </source>
</reference>
<dbReference type="GO" id="GO:0005524">
    <property type="term" value="F:ATP binding"/>
    <property type="evidence" value="ECO:0007669"/>
    <property type="project" value="UniProtKB-UniRule"/>
</dbReference>
<sequence>MPLPLPVDEPDLVAVNIGVRENGFPWLTRVAGRHLLVAGATGSGKGGVTWSILAAIGPAIHDGLVQVWVIDPKGGMEFGAGHDLFSRFAYDTGEATLTLLRDAAAILVDRAERLRGVSRQHVPSTADPLLLVVVDEIASLTAYITDRKIKAEVEQLLGLLLTQGRAVGVSVLACVQDPSKDVLALRQLFPTRIALRLTEATQAAMVLGQAARDHGALCEQIPDSLPGVAYVAEDGSAEVTRVRAFYVTDDDITRISTAYRPPVSGLGGLGGSCHGSDH</sequence>
<accession>A0A3N0GKL1</accession>
<organism evidence="5 6">
    <name type="scientific">Nocardioides pocheonensis</name>
    <dbReference type="NCBI Taxonomy" id="661485"/>
    <lineage>
        <taxon>Bacteria</taxon>
        <taxon>Bacillati</taxon>
        <taxon>Actinomycetota</taxon>
        <taxon>Actinomycetes</taxon>
        <taxon>Propionibacteriales</taxon>
        <taxon>Nocardioidaceae</taxon>
        <taxon>Nocardioides</taxon>
    </lineage>
</organism>
<evidence type="ECO:0000256" key="1">
    <source>
        <dbReference type="ARBA" id="ARBA00022741"/>
    </source>
</evidence>
<feature type="domain" description="FtsK" evidence="4">
    <location>
        <begin position="8"/>
        <end position="204"/>
    </location>
</feature>
<dbReference type="EMBL" id="RJSF01000043">
    <property type="protein sequence ID" value="RNM13005.1"/>
    <property type="molecule type" value="Genomic_DNA"/>
</dbReference>
<comment type="caution">
    <text evidence="5">The sequence shown here is derived from an EMBL/GenBank/DDBJ whole genome shotgun (WGS) entry which is preliminary data.</text>
</comment>
<dbReference type="PANTHER" id="PTHR22683">
    <property type="entry name" value="SPORULATION PROTEIN RELATED"/>
    <property type="match status" value="1"/>
</dbReference>
<name>A0A3N0GKL1_9ACTN</name>
<keyword evidence="2 3" id="KW-0067">ATP-binding</keyword>
<dbReference type="InterPro" id="IPR050206">
    <property type="entry name" value="FtsK/SpoIIIE/SftA"/>
</dbReference>
<evidence type="ECO:0000313" key="5">
    <source>
        <dbReference type="EMBL" id="RNM13005.1"/>
    </source>
</evidence>
<keyword evidence="1 3" id="KW-0547">Nucleotide-binding</keyword>
<dbReference type="PANTHER" id="PTHR22683:SF41">
    <property type="entry name" value="DNA TRANSLOCASE FTSK"/>
    <property type="match status" value="1"/>
</dbReference>
<dbReference type="PROSITE" id="PS50901">
    <property type="entry name" value="FTSK"/>
    <property type="match status" value="1"/>
</dbReference>
<dbReference type="Proteomes" id="UP000279994">
    <property type="component" value="Unassembled WGS sequence"/>
</dbReference>
<dbReference type="Gene3D" id="3.40.50.300">
    <property type="entry name" value="P-loop containing nucleotide triphosphate hydrolases"/>
    <property type="match status" value="1"/>
</dbReference>
<dbReference type="SUPFAM" id="SSF52540">
    <property type="entry name" value="P-loop containing nucleoside triphosphate hydrolases"/>
    <property type="match status" value="1"/>
</dbReference>